<comment type="caution">
    <text evidence="2">The sequence shown here is derived from an EMBL/GenBank/DDBJ whole genome shotgun (WGS) entry which is preliminary data.</text>
</comment>
<dbReference type="PANTHER" id="PTHR43157">
    <property type="entry name" value="PHOSPHATIDYLINOSITOL-GLYCAN BIOSYNTHESIS CLASS F PROTEIN-RELATED"/>
    <property type="match status" value="1"/>
</dbReference>
<gene>
    <name evidence="2" type="ORF">AFUS01_LOCUS44686</name>
</gene>
<dbReference type="GO" id="GO:0016491">
    <property type="term" value="F:oxidoreductase activity"/>
    <property type="evidence" value="ECO:0007669"/>
    <property type="project" value="UniProtKB-KW"/>
</dbReference>
<accession>A0A8J2LNN4</accession>
<evidence type="ECO:0000313" key="3">
    <source>
        <dbReference type="Proteomes" id="UP000708208"/>
    </source>
</evidence>
<evidence type="ECO:0000313" key="2">
    <source>
        <dbReference type="EMBL" id="CAG7835298.1"/>
    </source>
</evidence>
<keyword evidence="3" id="KW-1185">Reference proteome</keyword>
<proteinExistence type="predicted"/>
<dbReference type="OrthoDB" id="191139at2759"/>
<organism evidence="2 3">
    <name type="scientific">Allacma fusca</name>
    <dbReference type="NCBI Taxonomy" id="39272"/>
    <lineage>
        <taxon>Eukaryota</taxon>
        <taxon>Metazoa</taxon>
        <taxon>Ecdysozoa</taxon>
        <taxon>Arthropoda</taxon>
        <taxon>Hexapoda</taxon>
        <taxon>Collembola</taxon>
        <taxon>Symphypleona</taxon>
        <taxon>Sminthuridae</taxon>
        <taxon>Allacma</taxon>
    </lineage>
</organism>
<sequence>MSTVETVRMGLVHFKNRLFHKFKDLNDTSNEDDVVDKVVVITGSNSGIGKVLALHMAKRGAVVVMVCRNVSKAEASMEEIKKQVPEAKLNFVRIDLSDMESVTAGAKEIKEKFDTINILVNNAGYMSDSPQTERTKAGLEKHLATNYLGHYLLTLHLLENLKKGAPSRIVSVASTFHETAKLRSGDLNMEKKVYKGPLNLFGAYMNSKRCVMLFSKELGKRLEGTQVRTYSLCPGLVDTGLFNDFSLSAKAVTKFMHVFAGCNPEQGTETLMYCSTSQECAQDSGKAYRFSKIWSRADELVTDDDATKLWNETEALLGIQFREFGIMNL</sequence>
<reference evidence="2" key="1">
    <citation type="submission" date="2021-06" db="EMBL/GenBank/DDBJ databases">
        <authorList>
            <person name="Hodson N. C."/>
            <person name="Mongue J. A."/>
            <person name="Jaron S. K."/>
        </authorList>
    </citation>
    <scope>NUCLEOTIDE SEQUENCE</scope>
</reference>
<dbReference type="InterPro" id="IPR002347">
    <property type="entry name" value="SDR_fam"/>
</dbReference>
<evidence type="ECO:0000256" key="1">
    <source>
        <dbReference type="ARBA" id="ARBA00023002"/>
    </source>
</evidence>
<dbReference type="PANTHER" id="PTHR43157:SF31">
    <property type="entry name" value="PHOSPHATIDYLINOSITOL-GLYCAN BIOSYNTHESIS CLASS F PROTEIN"/>
    <property type="match status" value="1"/>
</dbReference>
<keyword evidence="1" id="KW-0560">Oxidoreductase</keyword>
<dbReference type="Proteomes" id="UP000708208">
    <property type="component" value="Unassembled WGS sequence"/>
</dbReference>
<dbReference type="AlphaFoldDB" id="A0A8J2LNN4"/>
<dbReference type="Pfam" id="PF00106">
    <property type="entry name" value="adh_short"/>
    <property type="match status" value="1"/>
</dbReference>
<protein>
    <submittedName>
        <fullName evidence="2">Uncharacterized protein</fullName>
    </submittedName>
</protein>
<dbReference type="EMBL" id="CAJVCH010570582">
    <property type="protein sequence ID" value="CAG7835298.1"/>
    <property type="molecule type" value="Genomic_DNA"/>
</dbReference>
<name>A0A8J2LNN4_9HEXA</name>